<dbReference type="EMBL" id="LAFY01000348">
    <property type="protein sequence ID" value="KJX99476.1"/>
    <property type="molecule type" value="Genomic_DNA"/>
</dbReference>
<dbReference type="AlphaFoldDB" id="A0A0F4GQ03"/>
<sequence length="305" mass="34258">MSKGPIYVGKNTTLAQLADSTGKNKTQQTIIIEHVIGRLTELLELHRARDKREEKIEERIASIIASRLYQDDEELDEAMNAYKRSRPERLKEMEQAVAVAAALPTIFEGNVGAIENEIQPSAPLMRMYDGTNMKDALYQQVQMDRSTGIAQSRNPPTSGNIFANANATQDMATAVNQINTTMPLRSAATSQDAIVARQRLNKTVGDYFMETMPDMSPDTTENMMTELFEDAGEMLDMREIVMTALMRNMSENNGETPSKVSMEGLFEMMDPYDLENLIVVGRQIRTLSMSQDPSYIVTFFDEDVL</sequence>
<organism evidence="1 2">
    <name type="scientific">Zymoseptoria brevis</name>
    <dbReference type="NCBI Taxonomy" id="1047168"/>
    <lineage>
        <taxon>Eukaryota</taxon>
        <taxon>Fungi</taxon>
        <taxon>Dikarya</taxon>
        <taxon>Ascomycota</taxon>
        <taxon>Pezizomycotina</taxon>
        <taxon>Dothideomycetes</taxon>
        <taxon>Dothideomycetidae</taxon>
        <taxon>Mycosphaerellales</taxon>
        <taxon>Mycosphaerellaceae</taxon>
        <taxon>Zymoseptoria</taxon>
    </lineage>
</organism>
<dbReference type="Proteomes" id="UP000033647">
    <property type="component" value="Unassembled WGS sequence"/>
</dbReference>
<keyword evidence="2" id="KW-1185">Reference proteome</keyword>
<reference evidence="1 2" key="1">
    <citation type="submission" date="2015-03" db="EMBL/GenBank/DDBJ databases">
        <title>RNA-seq based gene annotation and comparative genomics of four Zymoseptoria species reveal species-specific pathogenicity related genes and transposable element activity.</title>
        <authorList>
            <person name="Grandaubert J."/>
            <person name="Bhattacharyya A."/>
            <person name="Stukenbrock E.H."/>
        </authorList>
    </citation>
    <scope>NUCLEOTIDE SEQUENCE [LARGE SCALE GENOMIC DNA]</scope>
    <source>
        <strain evidence="1 2">Zb18110</strain>
    </source>
</reference>
<protein>
    <submittedName>
        <fullName evidence="1">Uncharacterized protein</fullName>
    </submittedName>
</protein>
<dbReference type="OrthoDB" id="5080797at2759"/>
<evidence type="ECO:0000313" key="1">
    <source>
        <dbReference type="EMBL" id="KJX99476.1"/>
    </source>
</evidence>
<proteinExistence type="predicted"/>
<accession>A0A0F4GQ03</accession>
<evidence type="ECO:0000313" key="2">
    <source>
        <dbReference type="Proteomes" id="UP000033647"/>
    </source>
</evidence>
<gene>
    <name evidence="1" type="ORF">TI39_contig356g00002</name>
</gene>
<name>A0A0F4GQ03_9PEZI</name>
<comment type="caution">
    <text evidence="1">The sequence shown here is derived from an EMBL/GenBank/DDBJ whole genome shotgun (WGS) entry which is preliminary data.</text>
</comment>